<proteinExistence type="inferred from homology"/>
<evidence type="ECO:0000256" key="8">
    <source>
        <dbReference type="ARBA" id="ARBA00023118"/>
    </source>
</evidence>
<dbReference type="PANTHER" id="PTHR34405:SF3">
    <property type="entry name" value="CRISPR-ASSOCIATED ENDORIBONUCLEASE CAS2 3"/>
    <property type="match status" value="1"/>
</dbReference>
<keyword evidence="7 10" id="KW-0460">Magnesium</keyword>
<comment type="caution">
    <text evidence="11">The sequence shown here is derived from an EMBL/GenBank/DDBJ whole genome shotgun (WGS) entry which is preliminary data.</text>
</comment>
<dbReference type="GO" id="GO:0051607">
    <property type="term" value="P:defense response to virus"/>
    <property type="evidence" value="ECO:0007669"/>
    <property type="project" value="UniProtKB-UniRule"/>
</dbReference>
<keyword evidence="3 9" id="KW-0540">Nuclease</keyword>
<dbReference type="EMBL" id="JACBZS010000001">
    <property type="protein sequence ID" value="NYI70146.1"/>
    <property type="molecule type" value="Genomic_DNA"/>
</dbReference>
<dbReference type="InterPro" id="IPR021127">
    <property type="entry name" value="CRISPR_associated_Cas2"/>
</dbReference>
<dbReference type="Gene3D" id="3.30.70.240">
    <property type="match status" value="1"/>
</dbReference>
<dbReference type="PANTHER" id="PTHR34405">
    <property type="entry name" value="CRISPR-ASSOCIATED ENDORIBONUCLEASE CAS2"/>
    <property type="match status" value="1"/>
</dbReference>
<dbReference type="Proteomes" id="UP000527616">
    <property type="component" value="Unassembled WGS sequence"/>
</dbReference>
<dbReference type="HAMAP" id="MF_01471">
    <property type="entry name" value="Cas2"/>
    <property type="match status" value="1"/>
</dbReference>
<gene>
    <name evidence="9" type="primary">cas2</name>
    <name evidence="11" type="ORF">GGQ54_000706</name>
</gene>
<dbReference type="GO" id="GO:0043571">
    <property type="term" value="P:maintenance of CRISPR repeat elements"/>
    <property type="evidence" value="ECO:0007669"/>
    <property type="project" value="UniProtKB-UniRule"/>
</dbReference>
<dbReference type="Pfam" id="PF09827">
    <property type="entry name" value="CRISPR_Cas2"/>
    <property type="match status" value="1"/>
</dbReference>
<dbReference type="InterPro" id="IPR019199">
    <property type="entry name" value="Virulence_VapD/CRISPR_Cas2"/>
</dbReference>
<reference evidence="11 12" key="1">
    <citation type="submission" date="2020-07" db="EMBL/GenBank/DDBJ databases">
        <title>Sequencing the genomes of 1000 actinobacteria strains.</title>
        <authorList>
            <person name="Klenk H.-P."/>
        </authorList>
    </citation>
    <scope>NUCLEOTIDE SEQUENCE [LARGE SCALE GENOMIC DNA]</scope>
    <source>
        <strain evidence="11 12">DSM 103164</strain>
    </source>
</reference>
<evidence type="ECO:0000256" key="7">
    <source>
        <dbReference type="ARBA" id="ARBA00022842"/>
    </source>
</evidence>
<evidence type="ECO:0000256" key="5">
    <source>
        <dbReference type="ARBA" id="ARBA00022759"/>
    </source>
</evidence>
<dbReference type="RefSeq" id="WP_218843673.1">
    <property type="nucleotide sequence ID" value="NZ_JACBZS010000001.1"/>
</dbReference>
<protein>
    <recommendedName>
        <fullName evidence="9">CRISPR-associated endoribonuclease Cas2</fullName>
        <ecNumber evidence="9">3.1.-.-</ecNumber>
    </recommendedName>
</protein>
<dbReference type="CDD" id="cd09725">
    <property type="entry name" value="Cas2_I_II_III"/>
    <property type="match status" value="1"/>
</dbReference>
<keyword evidence="12" id="KW-1185">Reference proteome</keyword>
<keyword evidence="4 10" id="KW-0479">Metal-binding</keyword>
<sequence>MAYDVNTTTPEGEKRLRRVARICEGFGQRVQYSVFEVTCSPTLFAQLLAKLQDTVDPELDSLRIYPIRSDFKRDVVRMGRCRELPTDRSWTI</sequence>
<evidence type="ECO:0000256" key="4">
    <source>
        <dbReference type="ARBA" id="ARBA00022723"/>
    </source>
</evidence>
<dbReference type="AlphaFoldDB" id="A0A7Z0IK48"/>
<dbReference type="SUPFAM" id="SSF143430">
    <property type="entry name" value="TTP0101/SSO1404-like"/>
    <property type="match status" value="1"/>
</dbReference>
<keyword evidence="8 9" id="KW-0051">Antiviral defense</keyword>
<comment type="caution">
    <text evidence="9">Lacks conserved residue(s) required for the propagation of feature annotation.</text>
</comment>
<evidence type="ECO:0000256" key="6">
    <source>
        <dbReference type="ARBA" id="ARBA00022801"/>
    </source>
</evidence>
<comment type="similarity">
    <text evidence="2 9 10">Belongs to the CRISPR-associated endoribonuclease Cas2 protein family.</text>
</comment>
<dbReference type="NCBIfam" id="TIGR01573">
    <property type="entry name" value="cas2"/>
    <property type="match status" value="1"/>
</dbReference>
<dbReference type="GO" id="GO:0004521">
    <property type="term" value="F:RNA endonuclease activity"/>
    <property type="evidence" value="ECO:0007669"/>
    <property type="project" value="UniProtKB-UniRule"/>
</dbReference>
<evidence type="ECO:0000256" key="3">
    <source>
        <dbReference type="ARBA" id="ARBA00022722"/>
    </source>
</evidence>
<keyword evidence="6 9" id="KW-0378">Hydrolase</keyword>
<accession>A0A7Z0IK48</accession>
<comment type="function">
    <text evidence="9">CRISPR (clustered regularly interspaced short palindromic repeat), is an adaptive immune system that provides protection against mobile genetic elements (viruses, transposable elements and conjugative plasmids). CRISPR clusters contain sequences complementary to antecedent mobile elements and target invading nucleic acids. CRISPR clusters are transcribed and processed into CRISPR RNA (crRNA). Functions as a ssRNA-specific endoribonuclease. Involved in the integration of spacer DNA into the CRISPR cassette.</text>
</comment>
<evidence type="ECO:0000313" key="11">
    <source>
        <dbReference type="EMBL" id="NYI70146.1"/>
    </source>
</evidence>
<dbReference type="GO" id="GO:0016787">
    <property type="term" value="F:hydrolase activity"/>
    <property type="evidence" value="ECO:0007669"/>
    <property type="project" value="UniProtKB-KW"/>
</dbReference>
<dbReference type="PIRSF" id="PIRSF032582">
    <property type="entry name" value="Cas2"/>
    <property type="match status" value="1"/>
</dbReference>
<comment type="subunit">
    <text evidence="9">Homodimer, forms a heterotetramer with a Cas1 homodimer.</text>
</comment>
<comment type="cofactor">
    <cofactor evidence="1">
        <name>Mg(2+)</name>
        <dbReference type="ChEBI" id="CHEBI:18420"/>
    </cofactor>
</comment>
<name>A0A7Z0IK48_9ACTN</name>
<dbReference type="GO" id="GO:0046872">
    <property type="term" value="F:metal ion binding"/>
    <property type="evidence" value="ECO:0007669"/>
    <property type="project" value="UniProtKB-KW"/>
</dbReference>
<evidence type="ECO:0000313" key="12">
    <source>
        <dbReference type="Proteomes" id="UP000527616"/>
    </source>
</evidence>
<evidence type="ECO:0000256" key="1">
    <source>
        <dbReference type="ARBA" id="ARBA00001946"/>
    </source>
</evidence>
<dbReference type="EC" id="3.1.-.-" evidence="9"/>
<evidence type="ECO:0000256" key="9">
    <source>
        <dbReference type="HAMAP-Rule" id="MF_01471"/>
    </source>
</evidence>
<keyword evidence="5 9" id="KW-0255">Endonuclease</keyword>
<evidence type="ECO:0000256" key="2">
    <source>
        <dbReference type="ARBA" id="ARBA00009959"/>
    </source>
</evidence>
<organism evidence="11 12">
    <name type="scientific">Naumannella cuiyingiana</name>
    <dbReference type="NCBI Taxonomy" id="1347891"/>
    <lineage>
        <taxon>Bacteria</taxon>
        <taxon>Bacillati</taxon>
        <taxon>Actinomycetota</taxon>
        <taxon>Actinomycetes</taxon>
        <taxon>Propionibacteriales</taxon>
        <taxon>Propionibacteriaceae</taxon>
        <taxon>Naumannella</taxon>
    </lineage>
</organism>
<evidence type="ECO:0000256" key="10">
    <source>
        <dbReference type="PIRNR" id="PIRNR032582"/>
    </source>
</evidence>